<reference evidence="4" key="1">
    <citation type="submission" date="2018-11" db="EMBL/GenBank/DDBJ databases">
        <title>FDA dAtabase for Regulatory Grade micrObial Sequences (FDA-ARGOS): Supporting development and validation of Infectious Disease Dx tests.</title>
        <authorList>
            <person name="Goldberg B."/>
            <person name="Campos J."/>
            <person name="Tallon L."/>
            <person name="Sadzewicz L."/>
            <person name="Zhao X."/>
            <person name="Vavikolanu K."/>
            <person name="Mehta A."/>
            <person name="Aluvathingal J."/>
            <person name="Nadendla S."/>
            <person name="Geyer C."/>
            <person name="Nandy P."/>
            <person name="Yan Y."/>
            <person name="Sichtig H."/>
        </authorList>
    </citation>
    <scope>NUCLEOTIDE SEQUENCE [LARGE SCALE GENOMIC DNA]</scope>
    <source>
        <strain evidence="4">FDAARGOS_614</strain>
    </source>
</reference>
<evidence type="ECO:0000313" key="3">
    <source>
        <dbReference type="EMBL" id="AZG15641.1"/>
    </source>
</evidence>
<proteinExistence type="predicted"/>
<dbReference type="SUPFAM" id="SSF53474">
    <property type="entry name" value="alpha/beta-Hydrolases"/>
    <property type="match status" value="1"/>
</dbReference>
<keyword evidence="1" id="KW-1133">Transmembrane helix</keyword>
<dbReference type="Pfam" id="PF00561">
    <property type="entry name" value="Abhydrolase_1"/>
    <property type="match status" value="1"/>
</dbReference>
<dbReference type="OrthoDB" id="9780765at2"/>
<dbReference type="GO" id="GO:0016787">
    <property type="term" value="F:hydrolase activity"/>
    <property type="evidence" value="ECO:0007669"/>
    <property type="project" value="UniProtKB-KW"/>
</dbReference>
<dbReference type="RefSeq" id="WP_124685374.1">
    <property type="nucleotide sequence ID" value="NZ_CP033970.1"/>
</dbReference>
<feature type="transmembrane region" description="Helical" evidence="1">
    <location>
        <begin position="16"/>
        <end position="35"/>
    </location>
</feature>
<dbReference type="PANTHER" id="PTHR43798:SF33">
    <property type="entry name" value="HYDROLASE, PUTATIVE (AFU_ORTHOLOGUE AFUA_2G14860)-RELATED"/>
    <property type="match status" value="1"/>
</dbReference>
<dbReference type="PRINTS" id="PR00111">
    <property type="entry name" value="ABHYDROLASE"/>
</dbReference>
<gene>
    <name evidence="3" type="ORF">EHF44_19405</name>
</gene>
<evidence type="ECO:0000313" key="4">
    <source>
        <dbReference type="Proteomes" id="UP000270411"/>
    </source>
</evidence>
<keyword evidence="3" id="KW-0378">Hydrolase</keyword>
<accession>A0A3G8H540</accession>
<feature type="domain" description="AB hydrolase-1" evidence="2">
    <location>
        <begin position="69"/>
        <end position="309"/>
    </location>
</feature>
<name>A0A3G8H540_9BURK</name>
<evidence type="ECO:0000256" key="1">
    <source>
        <dbReference type="SAM" id="Phobius"/>
    </source>
</evidence>
<dbReference type="Gene3D" id="3.40.50.1820">
    <property type="entry name" value="alpha/beta hydrolase"/>
    <property type="match status" value="1"/>
</dbReference>
<keyword evidence="1" id="KW-0472">Membrane</keyword>
<dbReference type="InterPro" id="IPR050266">
    <property type="entry name" value="AB_hydrolase_sf"/>
</dbReference>
<dbReference type="InterPro" id="IPR029058">
    <property type="entry name" value="AB_hydrolase_fold"/>
</dbReference>
<dbReference type="PANTHER" id="PTHR43798">
    <property type="entry name" value="MONOACYLGLYCEROL LIPASE"/>
    <property type="match status" value="1"/>
</dbReference>
<dbReference type="InterPro" id="IPR000639">
    <property type="entry name" value="Epox_hydrolase-like"/>
</dbReference>
<dbReference type="InterPro" id="IPR000073">
    <property type="entry name" value="AB_hydrolase_1"/>
</dbReference>
<organism evidence="3 4">
    <name type="scientific">Cupriavidus pauculus</name>
    <dbReference type="NCBI Taxonomy" id="82633"/>
    <lineage>
        <taxon>Bacteria</taxon>
        <taxon>Pseudomonadati</taxon>
        <taxon>Pseudomonadota</taxon>
        <taxon>Betaproteobacteria</taxon>
        <taxon>Burkholderiales</taxon>
        <taxon>Burkholderiaceae</taxon>
        <taxon>Cupriavidus</taxon>
    </lineage>
</organism>
<dbReference type="PRINTS" id="PR00412">
    <property type="entry name" value="EPOXHYDRLASE"/>
</dbReference>
<dbReference type="EMBL" id="CP033970">
    <property type="protein sequence ID" value="AZG15641.1"/>
    <property type="molecule type" value="Genomic_DNA"/>
</dbReference>
<dbReference type="Proteomes" id="UP000270411">
    <property type="component" value="Chromosome 2"/>
</dbReference>
<evidence type="ECO:0000259" key="2">
    <source>
        <dbReference type="Pfam" id="PF00561"/>
    </source>
</evidence>
<sequence>MSDSNHSPPSSTGHRGLLASLATVVAAGAATALWVRHRARQAEREHFPVGRFLEVDGVCLHYLERGQGPAVVLLHGNGVQLEDFIASGLVDALARRHRVIAIDRPGFGYSQRPRLRRWTPQAQAALLWKALGWLGVEHPVIVGHSWGTLVAVAMGLRAPADVAGLVLMSGYYYPTARPDVWLNLPGAVPGVGDVLGHTALPLAWRALLRRAVRTMFAPWPVPDDYLDVVPRELILRPSQIRAASEDATFLVPAVETLHRLYPHLTMPVTVLAGEEDHVVDPARQSERLHRDIPHSVLVLTPGAGHMIHHGGTAAVVNAVGAMTGIGLHLVV</sequence>
<protein>
    <submittedName>
        <fullName evidence="3">Alpha/beta hydrolase</fullName>
    </submittedName>
</protein>
<dbReference type="GO" id="GO:0016020">
    <property type="term" value="C:membrane"/>
    <property type="evidence" value="ECO:0007669"/>
    <property type="project" value="TreeGrafter"/>
</dbReference>
<dbReference type="AlphaFoldDB" id="A0A3G8H540"/>
<keyword evidence="1" id="KW-0812">Transmembrane</keyword>
<dbReference type="KEGG" id="cpau:EHF44_19405"/>